<reference evidence="7 8" key="1">
    <citation type="journal article" date="2015" name="Genome Announc.">
        <title>Draft Genome Sequence of the Terrestrial Cyanobacterium Scytonema millei VB511283, Isolated from Eastern India.</title>
        <authorList>
            <person name="Sen D."/>
            <person name="Chandrababunaidu M.M."/>
            <person name="Singh D."/>
            <person name="Sanghi N."/>
            <person name="Ghorai A."/>
            <person name="Mishra G.P."/>
            <person name="Madduluri M."/>
            <person name="Adhikary S.P."/>
            <person name="Tripathy S."/>
        </authorList>
    </citation>
    <scope>NUCLEOTIDE SEQUENCE [LARGE SCALE GENOMIC DNA]</scope>
    <source>
        <strain evidence="7 8">VB511283</strain>
    </source>
</reference>
<dbReference type="Pfam" id="PF00389">
    <property type="entry name" value="2-Hacid_dh"/>
    <property type="match status" value="1"/>
</dbReference>
<gene>
    <name evidence="7" type="ORF">QH73_0014875</name>
</gene>
<evidence type="ECO:0000259" key="5">
    <source>
        <dbReference type="Pfam" id="PF00389"/>
    </source>
</evidence>
<accession>A0A9X5E8D9</accession>
<evidence type="ECO:0000259" key="6">
    <source>
        <dbReference type="Pfam" id="PF02826"/>
    </source>
</evidence>
<dbReference type="PANTHER" id="PTHR43333:SF1">
    <property type="entry name" value="D-ISOMER SPECIFIC 2-HYDROXYACID DEHYDROGENASE NAD-BINDING DOMAIN-CONTAINING PROTEIN"/>
    <property type="match status" value="1"/>
</dbReference>
<dbReference type="GO" id="GO:0051287">
    <property type="term" value="F:NAD binding"/>
    <property type="evidence" value="ECO:0007669"/>
    <property type="project" value="InterPro"/>
</dbReference>
<comment type="caution">
    <text evidence="7">The sequence shown here is derived from an EMBL/GenBank/DDBJ whole genome shotgun (WGS) entry which is preliminary data.</text>
</comment>
<keyword evidence="8" id="KW-1185">Reference proteome</keyword>
<keyword evidence="2 4" id="KW-0560">Oxidoreductase</keyword>
<dbReference type="PROSITE" id="PS00671">
    <property type="entry name" value="D_2_HYDROXYACID_DH_3"/>
    <property type="match status" value="1"/>
</dbReference>
<evidence type="ECO:0000256" key="4">
    <source>
        <dbReference type="RuleBase" id="RU003719"/>
    </source>
</evidence>
<organism evidence="7 8">
    <name type="scientific">Scytonema millei VB511283</name>
    <dbReference type="NCBI Taxonomy" id="1245923"/>
    <lineage>
        <taxon>Bacteria</taxon>
        <taxon>Bacillati</taxon>
        <taxon>Cyanobacteriota</taxon>
        <taxon>Cyanophyceae</taxon>
        <taxon>Nostocales</taxon>
        <taxon>Scytonemataceae</taxon>
        <taxon>Scytonema</taxon>
    </lineage>
</organism>
<dbReference type="InterPro" id="IPR006139">
    <property type="entry name" value="D-isomer_2_OHA_DH_cat_dom"/>
</dbReference>
<dbReference type="Gene3D" id="3.40.50.720">
    <property type="entry name" value="NAD(P)-binding Rossmann-like Domain"/>
    <property type="match status" value="2"/>
</dbReference>
<evidence type="ECO:0000256" key="2">
    <source>
        <dbReference type="ARBA" id="ARBA00023002"/>
    </source>
</evidence>
<dbReference type="OrthoDB" id="9805416at2"/>
<name>A0A9X5E8D9_9CYAN</name>
<comment type="similarity">
    <text evidence="1 4">Belongs to the D-isomer specific 2-hydroxyacid dehydrogenase family.</text>
</comment>
<evidence type="ECO:0000256" key="1">
    <source>
        <dbReference type="ARBA" id="ARBA00005854"/>
    </source>
</evidence>
<dbReference type="InterPro" id="IPR036291">
    <property type="entry name" value="NAD(P)-bd_dom_sf"/>
</dbReference>
<dbReference type="InterPro" id="IPR029753">
    <property type="entry name" value="D-isomer_DH_CS"/>
</dbReference>
<dbReference type="EMBL" id="JTJC03000003">
    <property type="protein sequence ID" value="NHC35922.1"/>
    <property type="molecule type" value="Genomic_DNA"/>
</dbReference>
<evidence type="ECO:0000256" key="3">
    <source>
        <dbReference type="ARBA" id="ARBA00023027"/>
    </source>
</evidence>
<dbReference type="Pfam" id="PF02826">
    <property type="entry name" value="2-Hacid_dh_C"/>
    <property type="match status" value="1"/>
</dbReference>
<dbReference type="GO" id="GO:0016616">
    <property type="term" value="F:oxidoreductase activity, acting on the CH-OH group of donors, NAD or NADP as acceptor"/>
    <property type="evidence" value="ECO:0007669"/>
    <property type="project" value="InterPro"/>
</dbReference>
<dbReference type="SUPFAM" id="SSF52283">
    <property type="entry name" value="Formate/glycerate dehydrogenase catalytic domain-like"/>
    <property type="match status" value="1"/>
</dbReference>
<feature type="domain" description="D-isomer specific 2-hydroxyacid dehydrogenase catalytic" evidence="5">
    <location>
        <begin position="51"/>
        <end position="313"/>
    </location>
</feature>
<keyword evidence="3" id="KW-0520">NAD</keyword>
<dbReference type="SUPFAM" id="SSF51735">
    <property type="entry name" value="NAD(P)-binding Rossmann-fold domains"/>
    <property type="match status" value="1"/>
</dbReference>
<evidence type="ECO:0000313" key="7">
    <source>
        <dbReference type="EMBL" id="NHC35922.1"/>
    </source>
</evidence>
<dbReference type="PANTHER" id="PTHR43333">
    <property type="entry name" value="2-HACID_DH_C DOMAIN-CONTAINING PROTEIN"/>
    <property type="match status" value="1"/>
</dbReference>
<feature type="domain" description="D-isomer specific 2-hydroxyacid dehydrogenase NAD-binding" evidence="6">
    <location>
        <begin position="103"/>
        <end position="282"/>
    </location>
</feature>
<dbReference type="InterPro" id="IPR006140">
    <property type="entry name" value="D-isomer_DH_NAD-bd"/>
</dbReference>
<dbReference type="AlphaFoldDB" id="A0A9X5E8D9"/>
<dbReference type="CDD" id="cd05300">
    <property type="entry name" value="2-Hacid_dh_1"/>
    <property type="match status" value="1"/>
</dbReference>
<protein>
    <submittedName>
        <fullName evidence="7">D-2-hydroxyacid dehydrogenase</fullName>
    </submittedName>
</protein>
<dbReference type="RefSeq" id="WP_039713177.1">
    <property type="nucleotide sequence ID" value="NZ_JTJC03000003.1"/>
</dbReference>
<evidence type="ECO:0000313" key="8">
    <source>
        <dbReference type="Proteomes" id="UP000031532"/>
    </source>
</evidence>
<proteinExistence type="inferred from homology"/>
<dbReference type="Proteomes" id="UP000031532">
    <property type="component" value="Unassembled WGS sequence"/>
</dbReference>
<sequence length="319" mass="35098">MKLVLPSNLATQIEPHLAKGDRIVRLDLQGNLDGDPNDAEVYFHEWSYNAFFEPVLSQLPNLRWLHTESAGIDHLLIPTLLSRDLIMTNSAGVHAIPIAEFVLAYMLDRAKCLSKFRLAQQQNRWLSYPEVETLGLQELMGATVLIIGAGGIGQAIATRAQAFGMRVWGSCLHPRSLPGFDLVVGAEEWRKLLPEVDYLVLATPLTAQTKHLIDANVLKSMQASAYLINIARGGIIDENALIHALQNGWIAGAALDAFPIEPLPADSQLRSLPNVFITPHCSGISQQMQQRVIGLFLENLALYQAGKPLRNIVDKAAGY</sequence>